<organism evidence="5 6">
    <name type="scientific">Mediterraneibacter gnavus</name>
    <name type="common">Ruminococcus gnavus</name>
    <dbReference type="NCBI Taxonomy" id="33038"/>
    <lineage>
        <taxon>Bacteria</taxon>
        <taxon>Bacillati</taxon>
        <taxon>Bacillota</taxon>
        <taxon>Clostridia</taxon>
        <taxon>Lachnospirales</taxon>
        <taxon>Lachnospiraceae</taxon>
        <taxon>Mediterraneibacter</taxon>
    </lineage>
</organism>
<dbReference type="GO" id="GO:0000160">
    <property type="term" value="P:phosphorelay signal transduction system"/>
    <property type="evidence" value="ECO:0007669"/>
    <property type="project" value="InterPro"/>
</dbReference>
<dbReference type="SUPFAM" id="SSF52172">
    <property type="entry name" value="CheY-like"/>
    <property type="match status" value="1"/>
</dbReference>
<gene>
    <name evidence="5" type="ORF">DWZ50_15390</name>
</gene>
<dbReference type="AlphaFoldDB" id="A0A415S636"/>
<dbReference type="Pfam" id="PF00072">
    <property type="entry name" value="Response_reg"/>
    <property type="match status" value="1"/>
</dbReference>
<evidence type="ECO:0000313" key="5">
    <source>
        <dbReference type="EMBL" id="RHM71442.1"/>
    </source>
</evidence>
<comment type="function">
    <text evidence="2">May play the central regulatory role in sporulation. It may be an element of the effector pathway responsible for the activation of sporulation genes in response to nutritional stress. Spo0A may act in concert with spo0H (a sigma factor) to control the expression of some genes that are critical to the sporulation process.</text>
</comment>
<dbReference type="InterPro" id="IPR011006">
    <property type="entry name" value="CheY-like_superfamily"/>
</dbReference>
<feature type="modified residue" description="4-aspartylphosphate" evidence="3">
    <location>
        <position position="55"/>
    </location>
</feature>
<feature type="non-terminal residue" evidence="5">
    <location>
        <position position="168"/>
    </location>
</feature>
<feature type="domain" description="Response regulatory" evidence="4">
    <location>
        <begin position="3"/>
        <end position="118"/>
    </location>
</feature>
<proteinExistence type="predicted"/>
<dbReference type="InterPro" id="IPR001789">
    <property type="entry name" value="Sig_transdc_resp-reg_receiver"/>
</dbReference>
<dbReference type="PROSITE" id="PS50110">
    <property type="entry name" value="RESPONSE_REGULATORY"/>
    <property type="match status" value="1"/>
</dbReference>
<name>A0A415S636_MEDGN</name>
<evidence type="ECO:0000259" key="4">
    <source>
        <dbReference type="PROSITE" id="PS50110"/>
    </source>
</evidence>
<accession>A0A415S636</accession>
<sequence length="168" mass="19669">MYNIAICDDDFAYIETVKEVISDCCDFSNELLFYEYQTGNELLNCPVQVDVLFLDIQLPGLNGKEIARQFRKNNPQTILVFCTNHHHPTPDDFKVYPFRYVMKDLNNQILKREIPAILLKMKNSREIKYLNVTCDSKIIRIPVSSILYIARSKVSAKYCYAIHELRLH</sequence>
<protein>
    <recommendedName>
        <fullName evidence="1">Stage 0 sporulation protein A homolog</fullName>
    </recommendedName>
</protein>
<reference evidence="5 6" key="1">
    <citation type="submission" date="2018-08" db="EMBL/GenBank/DDBJ databases">
        <title>A genome reference for cultivated species of the human gut microbiota.</title>
        <authorList>
            <person name="Zou Y."/>
            <person name="Xue W."/>
            <person name="Luo G."/>
        </authorList>
    </citation>
    <scope>NUCLEOTIDE SEQUENCE [LARGE SCALE GENOMIC DNA]</scope>
    <source>
        <strain evidence="5 6">AF33-12</strain>
    </source>
</reference>
<dbReference type="Proteomes" id="UP000285610">
    <property type="component" value="Unassembled WGS sequence"/>
</dbReference>
<dbReference type="EMBL" id="QRQE01000047">
    <property type="protein sequence ID" value="RHM71442.1"/>
    <property type="molecule type" value="Genomic_DNA"/>
</dbReference>
<comment type="caution">
    <text evidence="5">The sequence shown here is derived from an EMBL/GenBank/DDBJ whole genome shotgun (WGS) entry which is preliminary data.</text>
</comment>
<evidence type="ECO:0000313" key="6">
    <source>
        <dbReference type="Proteomes" id="UP000285610"/>
    </source>
</evidence>
<evidence type="ECO:0000256" key="2">
    <source>
        <dbReference type="ARBA" id="ARBA00024867"/>
    </source>
</evidence>
<evidence type="ECO:0000256" key="3">
    <source>
        <dbReference type="PROSITE-ProRule" id="PRU00169"/>
    </source>
</evidence>
<evidence type="ECO:0000256" key="1">
    <source>
        <dbReference type="ARBA" id="ARBA00018672"/>
    </source>
</evidence>
<dbReference type="Gene3D" id="3.40.50.2300">
    <property type="match status" value="1"/>
</dbReference>
<keyword evidence="3" id="KW-0597">Phosphoprotein</keyword>
<dbReference type="RefSeq" id="WP_118445063.1">
    <property type="nucleotide sequence ID" value="NZ_QRQE01000047.1"/>
</dbReference>